<dbReference type="Proteomes" id="UP000094463">
    <property type="component" value="Chromosome"/>
</dbReference>
<dbReference type="PANTHER" id="PTHR37305">
    <property type="entry name" value="INTEGRAL MEMBRANE PROTEIN-RELATED"/>
    <property type="match status" value="1"/>
</dbReference>
<dbReference type="GO" id="GO:0005886">
    <property type="term" value="C:plasma membrane"/>
    <property type="evidence" value="ECO:0007669"/>
    <property type="project" value="UniProtKB-SubCell"/>
</dbReference>
<keyword evidence="3" id="KW-1185">Reference proteome</keyword>
<feature type="transmembrane region" description="Helical" evidence="1">
    <location>
        <begin position="104"/>
        <end position="122"/>
    </location>
</feature>
<dbReference type="OrthoDB" id="8613028at2"/>
<dbReference type="PANTHER" id="PTHR37305:SF1">
    <property type="entry name" value="MEMBRANE PROTEIN"/>
    <property type="match status" value="1"/>
</dbReference>
<evidence type="ECO:0000313" key="2">
    <source>
        <dbReference type="EMBL" id="AOM83052.1"/>
    </source>
</evidence>
<feature type="transmembrane region" description="Helical" evidence="1">
    <location>
        <begin position="20"/>
        <end position="38"/>
    </location>
</feature>
<feature type="transmembrane region" description="Helical" evidence="1">
    <location>
        <begin position="143"/>
        <end position="167"/>
    </location>
</feature>
<feature type="transmembrane region" description="Helical" evidence="1">
    <location>
        <begin position="202"/>
        <end position="224"/>
    </location>
</feature>
<feature type="transmembrane region" description="Helical" evidence="1">
    <location>
        <begin position="279"/>
        <end position="301"/>
    </location>
</feature>
<dbReference type="EMBL" id="CP012502">
    <property type="protein sequence ID" value="AOM83052.1"/>
    <property type="molecule type" value="Genomic_DNA"/>
</dbReference>
<reference evidence="2 3" key="1">
    <citation type="submission" date="2015-08" db="EMBL/GenBank/DDBJ databases">
        <title>The complete genome sequence of Bacillus beveridgei MLTeJB.</title>
        <authorList>
            <person name="Hanson T.E."/>
            <person name="Mesa C."/>
            <person name="Basesman S.M."/>
            <person name="Oremland R.S."/>
        </authorList>
    </citation>
    <scope>NUCLEOTIDE SEQUENCE [LARGE SCALE GENOMIC DNA]</scope>
    <source>
        <strain evidence="2 3">MLTeJB</strain>
    </source>
</reference>
<keyword evidence="1" id="KW-0472">Membrane</keyword>
<proteinExistence type="predicted"/>
<evidence type="ECO:0000256" key="1">
    <source>
        <dbReference type="SAM" id="Phobius"/>
    </source>
</evidence>
<sequence length="308" mass="34949">MMNLIRNENMKIYKRTGTKVMFGILIIVVLLIGLVMRFTEEATETQSEAEMDVSIESTELMDDADQLPPQVIEQQELQEYREEEGITEIPTNSMVGFTMQNPQLISFVTMFSVIVGAGIVASEHSNGTIKLLMIRPVKRWKILFSKWIATIQFSIVMLFVLILSSLITGGVLHDFSIESTRVVDMTTDGIRDLNVWQYMGTAYFLGWIELVIMTTFAFMLGAVFRNQSLSIGLSLVLLFTGGQVVYLLSNYEWAKYILFANSNLLQHFYGQPMIPELSIAFSAMVILVYFILFKAIAYISFAKRDIAD</sequence>
<dbReference type="RefSeq" id="WP_069365071.1">
    <property type="nucleotide sequence ID" value="NZ_CP012502.1"/>
</dbReference>
<accession>A0A1D7QVL1</accession>
<dbReference type="Pfam" id="PF12679">
    <property type="entry name" value="ABC2_membrane_2"/>
    <property type="match status" value="1"/>
</dbReference>
<keyword evidence="1" id="KW-1133">Transmembrane helix</keyword>
<dbReference type="KEGG" id="bbev:BBEV_1691"/>
<protein>
    <submittedName>
        <fullName evidence="2">ABC transporter, permease protein</fullName>
    </submittedName>
</protein>
<dbReference type="GO" id="GO:0140359">
    <property type="term" value="F:ABC-type transporter activity"/>
    <property type="evidence" value="ECO:0007669"/>
    <property type="project" value="InterPro"/>
</dbReference>
<keyword evidence="1" id="KW-0812">Transmembrane</keyword>
<gene>
    <name evidence="2" type="ORF">BBEV_1691</name>
</gene>
<organism evidence="2 3">
    <name type="scientific">Salisediminibacterium beveridgei</name>
    <dbReference type="NCBI Taxonomy" id="632773"/>
    <lineage>
        <taxon>Bacteria</taxon>
        <taxon>Bacillati</taxon>
        <taxon>Bacillota</taxon>
        <taxon>Bacilli</taxon>
        <taxon>Bacillales</taxon>
        <taxon>Bacillaceae</taxon>
        <taxon>Salisediminibacterium</taxon>
    </lineage>
</organism>
<evidence type="ECO:0000313" key="3">
    <source>
        <dbReference type="Proteomes" id="UP000094463"/>
    </source>
</evidence>
<feature type="transmembrane region" description="Helical" evidence="1">
    <location>
        <begin position="231"/>
        <end position="249"/>
    </location>
</feature>
<dbReference type="AlphaFoldDB" id="A0A1D7QVL1"/>
<dbReference type="STRING" id="632773.BBEV_1691"/>
<name>A0A1D7QVL1_9BACI</name>